<dbReference type="SUPFAM" id="SSF54593">
    <property type="entry name" value="Glyoxalase/Bleomycin resistance protein/Dihydroxybiphenyl dioxygenase"/>
    <property type="match status" value="2"/>
</dbReference>
<dbReference type="RefSeq" id="WP_182161534.1">
    <property type="nucleotide sequence ID" value="NZ_JACFXV010000029.1"/>
</dbReference>
<comment type="caution">
    <text evidence="2">The sequence shown here is derived from an EMBL/GenBank/DDBJ whole genome shotgun (WGS) entry which is preliminary data.</text>
</comment>
<dbReference type="EMBL" id="JACFXV010000029">
    <property type="protein sequence ID" value="MBA5775767.1"/>
    <property type="molecule type" value="Genomic_DNA"/>
</dbReference>
<gene>
    <name evidence="2" type="ORF">H2509_01355</name>
</gene>
<keyword evidence="3" id="KW-1185">Reference proteome</keyword>
<feature type="domain" description="VOC" evidence="1">
    <location>
        <begin position="7"/>
        <end position="124"/>
    </location>
</feature>
<dbReference type="CDD" id="cd07247">
    <property type="entry name" value="SgaA_N_like"/>
    <property type="match status" value="2"/>
</dbReference>
<dbReference type="InterPro" id="IPR029068">
    <property type="entry name" value="Glyas_Bleomycin-R_OHBP_Dase"/>
</dbReference>
<dbReference type="PANTHER" id="PTHR33993:SF14">
    <property type="entry name" value="GB|AAF24581.1"/>
    <property type="match status" value="1"/>
</dbReference>
<sequence length="257" mass="27210">MAMTHGSFVWYELMTTDTAAAERFYTSVIGWSAKDAGMPGMNYTLLSAGDAQIAGLMAQPEEVRASGAPPAWLGYILVDDVDGCASEIATKGGKVHRQPDDIPGVGRFAVVADPHGAIFCLFKGRGEPPADRPAPGTPGTPGWHELMAGDGEQAFAFYSDIFGWTKADAMDMGPMGIYQIFAIDGVPAGGIMTKPEQVPVPNWGYYFNVEAIDAAIERVNAGGGQIINGPMEVPGGSWIVQGFDPQGGYFCLVAPKR</sequence>
<evidence type="ECO:0000313" key="3">
    <source>
        <dbReference type="Proteomes" id="UP000541109"/>
    </source>
</evidence>
<name>A0A839AA12_9HYPH</name>
<evidence type="ECO:0000259" key="1">
    <source>
        <dbReference type="PROSITE" id="PS51819"/>
    </source>
</evidence>
<dbReference type="InterPro" id="IPR004360">
    <property type="entry name" value="Glyas_Fos-R_dOase_dom"/>
</dbReference>
<protein>
    <submittedName>
        <fullName evidence="2">VOC family protein</fullName>
    </submittedName>
</protein>
<organism evidence="2 3">
    <name type="scientific">Stappia albiluteola</name>
    <dbReference type="NCBI Taxonomy" id="2758565"/>
    <lineage>
        <taxon>Bacteria</taxon>
        <taxon>Pseudomonadati</taxon>
        <taxon>Pseudomonadota</taxon>
        <taxon>Alphaproteobacteria</taxon>
        <taxon>Hyphomicrobiales</taxon>
        <taxon>Stappiaceae</taxon>
        <taxon>Stappia</taxon>
    </lineage>
</organism>
<dbReference type="Proteomes" id="UP000541109">
    <property type="component" value="Unassembled WGS sequence"/>
</dbReference>
<dbReference type="PROSITE" id="PS51819">
    <property type="entry name" value="VOC"/>
    <property type="match status" value="2"/>
</dbReference>
<dbReference type="AlphaFoldDB" id="A0A839AA12"/>
<dbReference type="PANTHER" id="PTHR33993">
    <property type="entry name" value="GLYOXALASE-RELATED"/>
    <property type="match status" value="1"/>
</dbReference>
<dbReference type="InterPro" id="IPR052164">
    <property type="entry name" value="Anthracycline_SecMetBiosynth"/>
</dbReference>
<dbReference type="Gene3D" id="3.10.180.10">
    <property type="entry name" value="2,3-Dihydroxybiphenyl 1,2-Dioxygenase, domain 1"/>
    <property type="match status" value="2"/>
</dbReference>
<reference evidence="2 3" key="1">
    <citation type="submission" date="2020-07" db="EMBL/GenBank/DDBJ databases">
        <title>Stappia sp., F7233, whole genome shotgun sequencing project.</title>
        <authorList>
            <person name="Jiang S."/>
            <person name="Liu Z.W."/>
            <person name="Du Z.J."/>
        </authorList>
    </citation>
    <scope>NUCLEOTIDE SEQUENCE [LARGE SCALE GENOMIC DNA]</scope>
    <source>
        <strain evidence="2 3">F7233</strain>
    </source>
</reference>
<accession>A0A839AA12</accession>
<dbReference type="InterPro" id="IPR037523">
    <property type="entry name" value="VOC_core"/>
</dbReference>
<evidence type="ECO:0000313" key="2">
    <source>
        <dbReference type="EMBL" id="MBA5775767.1"/>
    </source>
</evidence>
<proteinExistence type="predicted"/>
<feature type="domain" description="VOC" evidence="1">
    <location>
        <begin position="140"/>
        <end position="255"/>
    </location>
</feature>
<dbReference type="Pfam" id="PF00903">
    <property type="entry name" value="Glyoxalase"/>
    <property type="match status" value="2"/>
</dbReference>